<feature type="transmembrane region" description="Helical" evidence="7">
    <location>
        <begin position="128"/>
        <end position="147"/>
    </location>
</feature>
<dbReference type="GO" id="GO:0015385">
    <property type="term" value="F:sodium:proton antiporter activity"/>
    <property type="evidence" value="ECO:0007669"/>
    <property type="project" value="TreeGrafter"/>
</dbReference>
<evidence type="ECO:0000256" key="2">
    <source>
        <dbReference type="ARBA" id="ARBA00015550"/>
    </source>
</evidence>
<dbReference type="Gene3D" id="1.20.1530.10">
    <property type="entry name" value="Na+/H+ antiporter like domain"/>
    <property type="match status" value="1"/>
</dbReference>
<keyword evidence="5 7" id="KW-1133">Transmembrane helix</keyword>
<evidence type="ECO:0000256" key="1">
    <source>
        <dbReference type="ARBA" id="ARBA00004429"/>
    </source>
</evidence>
<feature type="transmembrane region" description="Helical" evidence="7">
    <location>
        <begin position="12"/>
        <end position="33"/>
    </location>
</feature>
<dbReference type="PANTHER" id="PTHR30341:SF0">
    <property type="entry name" value="NA(+)_H(+) ANTIPORTER NHAA"/>
    <property type="match status" value="1"/>
</dbReference>
<feature type="transmembrane region" description="Helical" evidence="7">
    <location>
        <begin position="93"/>
        <end position="116"/>
    </location>
</feature>
<keyword evidence="9" id="KW-1185">Reference proteome</keyword>
<dbReference type="Pfam" id="PF06965">
    <property type="entry name" value="Na_H_antiport_1"/>
    <property type="match status" value="1"/>
</dbReference>
<dbReference type="InterPro" id="IPR023171">
    <property type="entry name" value="Na/H_antiporter_dom_sf"/>
</dbReference>
<feature type="transmembrane region" description="Helical" evidence="7">
    <location>
        <begin position="283"/>
        <end position="307"/>
    </location>
</feature>
<feature type="transmembrane region" description="Helical" evidence="7">
    <location>
        <begin position="154"/>
        <end position="175"/>
    </location>
</feature>
<keyword evidence="3" id="KW-1003">Cell membrane</keyword>
<sequence length="415" mass="43815">MTPVSPVLRRYGLVLISGAGLAALCVGLAPATYYDLVEWPLSDLGRRLFAPGVTPATLISGLLMPFFLLLIGKELWESLRLDRGLAARGRLPGPLLVALGGMAGGALVWTLASALLQTAEEAAGTPGWVFPLAGDTILAFLFGCMILGRGHPALQILLFVTIFADVTALVMAGLFAPALQGLEVSRFLWLILPLAAACLAHVLLTRPAQRPDASEVTRQRAQHLWLWALPGIVSWFGVAMAGFPPALGLLPLLPAMPHSDRSFGLFAEAEGFLTDPLNRLSHLLMTPLLLVLALFAFTHGAILPGLLSEPTTAITLLAFWIGKPAGVMAAILLCRGLGLRLDLAPGWREPALIAGLAGIGFTVPLLMLHGSLPGGMMQEAARLGLALSVLAGPVLWVAARRSGIRPVRTGSAIRR</sequence>
<feature type="transmembrane region" description="Helical" evidence="7">
    <location>
        <begin position="187"/>
        <end position="204"/>
    </location>
</feature>
<evidence type="ECO:0000256" key="7">
    <source>
        <dbReference type="SAM" id="Phobius"/>
    </source>
</evidence>
<feature type="transmembrane region" description="Helical" evidence="7">
    <location>
        <begin position="53"/>
        <end position="72"/>
    </location>
</feature>
<reference evidence="8" key="1">
    <citation type="submission" date="2021-01" db="EMBL/GenBank/DDBJ databases">
        <title>Tabrizicola alba sp. nov. a motile alkaliphilic bacterium isolated from a soda lake.</title>
        <authorList>
            <person name="Szuroczki S."/>
            <person name="Abbaszade G."/>
            <person name="Schumann P."/>
            <person name="Toth E."/>
        </authorList>
    </citation>
    <scope>NUCLEOTIDE SEQUENCE</scope>
    <source>
        <strain evidence="8">DMG-N-6</strain>
    </source>
</reference>
<organism evidence="8 9">
    <name type="scientific">Szabonella alba</name>
    <dbReference type="NCBI Taxonomy" id="2804194"/>
    <lineage>
        <taxon>Bacteria</taxon>
        <taxon>Pseudomonadati</taxon>
        <taxon>Pseudomonadota</taxon>
        <taxon>Alphaproteobacteria</taxon>
        <taxon>Rhodobacterales</taxon>
        <taxon>Paracoccaceae</taxon>
        <taxon>Szabonella</taxon>
    </lineage>
</organism>
<name>A0A8K0VDG4_9RHOB</name>
<evidence type="ECO:0000256" key="5">
    <source>
        <dbReference type="ARBA" id="ARBA00022989"/>
    </source>
</evidence>
<evidence type="ECO:0000256" key="6">
    <source>
        <dbReference type="ARBA" id="ARBA00023136"/>
    </source>
</evidence>
<dbReference type="Proteomes" id="UP000648908">
    <property type="component" value="Unassembled WGS sequence"/>
</dbReference>
<evidence type="ECO:0000313" key="8">
    <source>
        <dbReference type="EMBL" id="MBL4917110.1"/>
    </source>
</evidence>
<comment type="subcellular location">
    <subcellularLocation>
        <location evidence="1">Cell inner membrane</location>
        <topology evidence="1">Multi-pass membrane protein</topology>
    </subcellularLocation>
</comment>
<dbReference type="PANTHER" id="PTHR30341">
    <property type="entry name" value="SODIUM ION/PROTON ANTIPORTER NHAA-RELATED"/>
    <property type="match status" value="1"/>
</dbReference>
<evidence type="ECO:0000256" key="3">
    <source>
        <dbReference type="ARBA" id="ARBA00022475"/>
    </source>
</evidence>
<dbReference type="RefSeq" id="WP_202687948.1">
    <property type="nucleotide sequence ID" value="NZ_JAESVN010000003.1"/>
</dbReference>
<proteinExistence type="predicted"/>
<comment type="caution">
    <text evidence="8">The sequence shown here is derived from an EMBL/GenBank/DDBJ whole genome shotgun (WGS) entry which is preliminary data.</text>
</comment>
<feature type="transmembrane region" description="Helical" evidence="7">
    <location>
        <begin position="380"/>
        <end position="399"/>
    </location>
</feature>
<dbReference type="EMBL" id="JAESVN010000003">
    <property type="protein sequence ID" value="MBL4917110.1"/>
    <property type="molecule type" value="Genomic_DNA"/>
</dbReference>
<feature type="transmembrane region" description="Helical" evidence="7">
    <location>
        <begin position="314"/>
        <end position="338"/>
    </location>
</feature>
<evidence type="ECO:0000256" key="4">
    <source>
        <dbReference type="ARBA" id="ARBA00022692"/>
    </source>
</evidence>
<dbReference type="GO" id="GO:0005886">
    <property type="term" value="C:plasma membrane"/>
    <property type="evidence" value="ECO:0007669"/>
    <property type="project" value="UniProtKB-SubCell"/>
</dbReference>
<dbReference type="GO" id="GO:0006885">
    <property type="term" value="P:regulation of pH"/>
    <property type="evidence" value="ECO:0007669"/>
    <property type="project" value="InterPro"/>
</dbReference>
<protein>
    <recommendedName>
        <fullName evidence="2">Putative Na(+)/H(+) antiporter NhaA homolog</fullName>
    </recommendedName>
</protein>
<dbReference type="InterPro" id="IPR004670">
    <property type="entry name" value="NhaA"/>
</dbReference>
<keyword evidence="6 7" id="KW-0472">Membrane</keyword>
<feature type="transmembrane region" description="Helical" evidence="7">
    <location>
        <begin position="224"/>
        <end position="243"/>
    </location>
</feature>
<keyword evidence="4 7" id="KW-0812">Transmembrane</keyword>
<gene>
    <name evidence="8" type="ORF">JL811_07725</name>
</gene>
<feature type="transmembrane region" description="Helical" evidence="7">
    <location>
        <begin position="350"/>
        <end position="368"/>
    </location>
</feature>
<accession>A0A8K0VDG4</accession>
<evidence type="ECO:0000313" key="9">
    <source>
        <dbReference type="Proteomes" id="UP000648908"/>
    </source>
</evidence>
<dbReference type="AlphaFoldDB" id="A0A8K0VDG4"/>